<dbReference type="InterPro" id="IPR024286">
    <property type="entry name" value="DUF3700"/>
</dbReference>
<feature type="domain" description="DUF3700" evidence="1">
    <location>
        <begin position="2"/>
        <end position="228"/>
    </location>
</feature>
<dbReference type="InterPro" id="IPR044828">
    <property type="entry name" value="TSJT1-like"/>
</dbReference>
<dbReference type="SMART" id="SM01172">
    <property type="entry name" value="DUF3700"/>
    <property type="match status" value="1"/>
</dbReference>
<dbReference type="EMBL" id="EF084497">
    <property type="protein sequence ID" value="ABK23814.1"/>
    <property type="molecule type" value="mRNA"/>
</dbReference>
<organism evidence="2">
    <name type="scientific">Picea sitchensis</name>
    <name type="common">Sitka spruce</name>
    <name type="synonym">Pinus sitchensis</name>
    <dbReference type="NCBI Taxonomy" id="3332"/>
    <lineage>
        <taxon>Eukaryota</taxon>
        <taxon>Viridiplantae</taxon>
        <taxon>Streptophyta</taxon>
        <taxon>Embryophyta</taxon>
        <taxon>Tracheophyta</taxon>
        <taxon>Spermatophyta</taxon>
        <taxon>Pinopsida</taxon>
        <taxon>Pinidae</taxon>
        <taxon>Conifers I</taxon>
        <taxon>Pinales</taxon>
        <taxon>Pinaceae</taxon>
        <taxon>Picea</taxon>
    </lineage>
</organism>
<evidence type="ECO:0000259" key="1">
    <source>
        <dbReference type="SMART" id="SM01172"/>
    </source>
</evidence>
<dbReference type="PANTHER" id="PTHR45952">
    <property type="entry name" value="ALUMINUM INDUCED PROTEIN WITH YGL AND LRDR MOTIFS"/>
    <property type="match status" value="1"/>
</dbReference>
<dbReference type="Pfam" id="PF12481">
    <property type="entry name" value="DUF3700"/>
    <property type="match status" value="1"/>
</dbReference>
<sequence length="245" mass="27037">MLAIFKSTVAYGPEELRFPTGEISPSPDLKKSSSALLRSFLDALPQSISVTMEDMATMAFTHSNQSLFRPRSFAVKDDCFCLFEGTLENLPGLRQQYGLSKSVNEVLFVIEAYKTFRDRAPYPASQMVGHLQGQFAFVIFDRCTGTVFTATDSNGKIPLYWGITADGCLAFSDEAELLKAACGKSLASFPQGCFYSSALGLRSYEYPKNRVMGIPNMDGELCGTAFQVEHENMQVDHEKMSASMV</sequence>
<dbReference type="PANTHER" id="PTHR45952:SF5">
    <property type="entry name" value="ALUMINUM INDUCED PROTEIN WITH YGL AND LRDR MOTIFS"/>
    <property type="match status" value="1"/>
</dbReference>
<dbReference type="OMA" id="VEHENMQ"/>
<proteinExistence type="evidence at transcript level"/>
<dbReference type="InterPro" id="IPR029055">
    <property type="entry name" value="Ntn_hydrolases_N"/>
</dbReference>
<reference evidence="2" key="1">
    <citation type="journal article" date="2008" name="BMC Genomics">
        <title>A conifer genomics resource of 200,000 spruce (Picea spp.) ESTs and 6,464 high-quality, sequence-finished full-length cDNAs for Sitka spruce (Picea sitchensis).</title>
        <authorList>
            <person name="Ralph S.G."/>
            <person name="Chun H.J."/>
            <person name="Kolosova N."/>
            <person name="Cooper D."/>
            <person name="Oddy C."/>
            <person name="Ritland C.E."/>
            <person name="Kirkpatrick R."/>
            <person name="Moore R."/>
            <person name="Barber S."/>
            <person name="Holt R.A."/>
            <person name="Jones S.J."/>
            <person name="Marra M.A."/>
            <person name="Douglas C.J."/>
            <person name="Ritland K."/>
            <person name="Bohlmann J."/>
        </authorList>
    </citation>
    <scope>NUCLEOTIDE SEQUENCE</scope>
    <source>
        <tissue evidence="2">Green portion of the leader tissue</tissue>
    </source>
</reference>
<evidence type="ECO:0000313" key="2">
    <source>
        <dbReference type="EMBL" id="ABK21307.1"/>
    </source>
</evidence>
<name>A9NKZ6_PICSI</name>
<dbReference type="EMBL" id="EF081927">
    <property type="protein sequence ID" value="ABK21307.1"/>
    <property type="molecule type" value="mRNA"/>
</dbReference>
<dbReference type="Gene3D" id="3.60.20.10">
    <property type="entry name" value="Glutamine Phosphoribosylpyrophosphate, subunit 1, domain 1"/>
    <property type="match status" value="1"/>
</dbReference>
<dbReference type="SUPFAM" id="SSF56235">
    <property type="entry name" value="N-terminal nucleophile aminohydrolases (Ntn hydrolases)"/>
    <property type="match status" value="1"/>
</dbReference>
<protein>
    <recommendedName>
        <fullName evidence="1">DUF3700 domain-containing protein</fullName>
    </recommendedName>
</protein>
<dbReference type="AlphaFoldDB" id="A9NKZ6"/>
<accession>A9NKZ6</accession>
<dbReference type="EMBL" id="EF086956">
    <property type="protein sequence ID" value="ABK26212.1"/>
    <property type="molecule type" value="mRNA"/>
</dbReference>